<dbReference type="STRING" id="980251.GCA_001642875_02640"/>
<accession>A0A5B9PAK4</accession>
<dbReference type="EMBL" id="CP042912">
    <property type="protein sequence ID" value="QEG22255.1"/>
    <property type="molecule type" value="Genomic_DNA"/>
</dbReference>
<feature type="transmembrane region" description="Helical" evidence="1">
    <location>
        <begin position="76"/>
        <end position="99"/>
    </location>
</feature>
<dbReference type="KEGG" id="mff:MFFC18_21310"/>
<name>A0A5B9PAK4_9BACT</name>
<gene>
    <name evidence="2" type="ORF">MFFC18_21310</name>
</gene>
<keyword evidence="1" id="KW-1133">Transmembrane helix</keyword>
<evidence type="ECO:0000313" key="3">
    <source>
        <dbReference type="Proteomes" id="UP000322214"/>
    </source>
</evidence>
<dbReference type="Proteomes" id="UP000322214">
    <property type="component" value="Chromosome"/>
</dbReference>
<feature type="transmembrane region" description="Helical" evidence="1">
    <location>
        <begin position="45"/>
        <end position="64"/>
    </location>
</feature>
<evidence type="ECO:0000256" key="1">
    <source>
        <dbReference type="SAM" id="Phobius"/>
    </source>
</evidence>
<evidence type="ECO:0000313" key="2">
    <source>
        <dbReference type="EMBL" id="QEG22255.1"/>
    </source>
</evidence>
<reference evidence="2 3" key="1">
    <citation type="submission" date="2019-08" db="EMBL/GenBank/DDBJ databases">
        <title>Deep-cultivation of Planctomycetes and their phenomic and genomic characterization uncovers novel biology.</title>
        <authorList>
            <person name="Wiegand S."/>
            <person name="Jogler M."/>
            <person name="Boedeker C."/>
            <person name="Pinto D."/>
            <person name="Vollmers J."/>
            <person name="Rivas-Marin E."/>
            <person name="Kohn T."/>
            <person name="Peeters S.H."/>
            <person name="Heuer A."/>
            <person name="Rast P."/>
            <person name="Oberbeckmann S."/>
            <person name="Bunk B."/>
            <person name="Jeske O."/>
            <person name="Meyerdierks A."/>
            <person name="Storesund J.E."/>
            <person name="Kallscheuer N."/>
            <person name="Luecker S."/>
            <person name="Lage O.M."/>
            <person name="Pohl T."/>
            <person name="Merkel B.J."/>
            <person name="Hornburger P."/>
            <person name="Mueller R.-W."/>
            <person name="Bruemmer F."/>
            <person name="Labrenz M."/>
            <person name="Spormann A.M."/>
            <person name="Op den Camp H."/>
            <person name="Overmann J."/>
            <person name="Amann R."/>
            <person name="Jetten M.S.M."/>
            <person name="Mascher T."/>
            <person name="Medema M.H."/>
            <person name="Devos D.P."/>
            <person name="Kaster A.-K."/>
            <person name="Ovreas L."/>
            <person name="Rohde M."/>
            <person name="Galperin M.Y."/>
            <person name="Jogler C."/>
        </authorList>
    </citation>
    <scope>NUCLEOTIDE SEQUENCE [LARGE SCALE GENOMIC DNA]</scope>
    <source>
        <strain evidence="2 3">FC18</strain>
    </source>
</reference>
<dbReference type="AlphaFoldDB" id="A0A5B9PAK4"/>
<keyword evidence="1" id="KW-0812">Transmembrane</keyword>
<proteinExistence type="predicted"/>
<keyword evidence="1" id="KW-0472">Membrane</keyword>
<dbReference type="RefSeq" id="WP_075085068.1">
    <property type="nucleotide sequence ID" value="NZ_CP042912.1"/>
</dbReference>
<keyword evidence="3" id="KW-1185">Reference proteome</keyword>
<protein>
    <submittedName>
        <fullName evidence="2">Uncharacterized protein</fullName>
    </submittedName>
</protein>
<sequence>MLTDDTLIAATERNTSDSAALLIVILVVAMIGKTFILRKFEKDRAITTFAILIAASTLILWLIYPDPQSQHVEPAVKYVGLPVLVFGVPVISFLSYILTDTKPISFSIQDFAEILFIPVWFVLCNAIMFALNWIWI</sequence>
<organism evidence="2 3">
    <name type="scientific">Mariniblastus fucicola</name>
    <dbReference type="NCBI Taxonomy" id="980251"/>
    <lineage>
        <taxon>Bacteria</taxon>
        <taxon>Pseudomonadati</taxon>
        <taxon>Planctomycetota</taxon>
        <taxon>Planctomycetia</taxon>
        <taxon>Pirellulales</taxon>
        <taxon>Pirellulaceae</taxon>
        <taxon>Mariniblastus</taxon>
    </lineage>
</organism>
<feature type="transmembrane region" description="Helical" evidence="1">
    <location>
        <begin position="111"/>
        <end position="135"/>
    </location>
</feature>
<feature type="transmembrane region" description="Helical" evidence="1">
    <location>
        <begin position="20"/>
        <end position="38"/>
    </location>
</feature>